<dbReference type="SMART" id="SM00354">
    <property type="entry name" value="HTH_LACI"/>
    <property type="match status" value="1"/>
</dbReference>
<dbReference type="InterPro" id="IPR010982">
    <property type="entry name" value="Lambda_DNA-bd_dom_sf"/>
</dbReference>
<dbReference type="InterPro" id="IPR028082">
    <property type="entry name" value="Peripla_BP_I"/>
</dbReference>
<evidence type="ECO:0000256" key="3">
    <source>
        <dbReference type="ARBA" id="ARBA00023125"/>
    </source>
</evidence>
<dbReference type="InterPro" id="IPR000843">
    <property type="entry name" value="HTH_LacI"/>
</dbReference>
<feature type="domain" description="HTH lacI-type" evidence="5">
    <location>
        <begin position="2"/>
        <end position="56"/>
    </location>
</feature>
<evidence type="ECO:0000313" key="9">
    <source>
        <dbReference type="Proteomes" id="UP000247823"/>
    </source>
</evidence>
<evidence type="ECO:0000313" key="6">
    <source>
        <dbReference type="EMBL" id="OCO85351.1"/>
    </source>
</evidence>
<keyword evidence="9" id="KW-1185">Reference proteome</keyword>
<dbReference type="PANTHER" id="PTHR30146:SF151">
    <property type="entry name" value="HTH-TYPE TRANSCRIPTIONAL REPRESSOR CYTR"/>
    <property type="match status" value="1"/>
</dbReference>
<dbReference type="PRINTS" id="PR00036">
    <property type="entry name" value="HTHLACI"/>
</dbReference>
<dbReference type="Gene3D" id="1.10.260.40">
    <property type="entry name" value="lambda repressor-like DNA-binding domains"/>
    <property type="match status" value="1"/>
</dbReference>
<comment type="caution">
    <text evidence="6">The sequence shown here is derived from an EMBL/GenBank/DDBJ whole genome shotgun (WGS) entry which is preliminary data.</text>
</comment>
<dbReference type="AlphaFoldDB" id="A0A0U6G734"/>
<dbReference type="PROSITE" id="PS00356">
    <property type="entry name" value="HTH_LACI_1"/>
    <property type="match status" value="1"/>
</dbReference>
<dbReference type="CDD" id="cd06288">
    <property type="entry name" value="PBP1_sucrose_transcription_regulator"/>
    <property type="match status" value="1"/>
</dbReference>
<evidence type="ECO:0000313" key="7">
    <source>
        <dbReference type="EMBL" id="PYA73730.1"/>
    </source>
</evidence>
<keyword evidence="3 7" id="KW-0238">DNA-binding</keyword>
<evidence type="ECO:0000256" key="2">
    <source>
        <dbReference type="ARBA" id="ARBA00023015"/>
    </source>
</evidence>
<dbReference type="SUPFAM" id="SSF53822">
    <property type="entry name" value="Periplasmic binding protein-like I"/>
    <property type="match status" value="1"/>
</dbReference>
<dbReference type="PANTHER" id="PTHR30146">
    <property type="entry name" value="LACI-RELATED TRANSCRIPTIONAL REPRESSOR"/>
    <property type="match status" value="1"/>
</dbReference>
<dbReference type="CDD" id="cd01392">
    <property type="entry name" value="HTH_LacI"/>
    <property type="match status" value="1"/>
</dbReference>
<organism evidence="6 8">
    <name type="scientific">Serratia marcescens</name>
    <dbReference type="NCBI Taxonomy" id="615"/>
    <lineage>
        <taxon>Bacteria</taxon>
        <taxon>Pseudomonadati</taxon>
        <taxon>Pseudomonadota</taxon>
        <taxon>Gammaproteobacteria</taxon>
        <taxon>Enterobacterales</taxon>
        <taxon>Yersiniaceae</taxon>
        <taxon>Serratia</taxon>
    </lineage>
</organism>
<dbReference type="Pfam" id="PF00532">
    <property type="entry name" value="Peripla_BP_1"/>
    <property type="match status" value="1"/>
</dbReference>
<dbReference type="EMBL" id="QJQB01000062">
    <property type="protein sequence ID" value="PYA73730.1"/>
    <property type="molecule type" value="Genomic_DNA"/>
</dbReference>
<dbReference type="InterPro" id="IPR001761">
    <property type="entry name" value="Peripla_BP/Lac1_sug-bd_dom"/>
</dbReference>
<dbReference type="SUPFAM" id="SSF47413">
    <property type="entry name" value="lambda repressor-like DNA-binding domains"/>
    <property type="match status" value="1"/>
</dbReference>
<reference evidence="7" key="3">
    <citation type="submission" date="2018-06" db="EMBL/GenBank/DDBJ databases">
        <title>Serratia marcescens genome sequencing and assembly.</title>
        <authorList>
            <person name="Martins R.C.R."/>
            <person name="Perdigao-Neto L.V."/>
            <person name="Costa S.F."/>
            <person name="Levin A.S.S."/>
        </authorList>
    </citation>
    <scope>NUCLEOTIDE SEQUENCE</scope>
    <source>
        <strain evidence="7">1283</strain>
    </source>
</reference>
<reference evidence="7" key="4">
    <citation type="submission" date="2018-06" db="EMBL/GenBank/DDBJ databases">
        <authorList>
            <person name="Martins R.C."/>
            <person name="Perdigao-Neto L.V."/>
            <person name="Costa S.F."/>
            <person name="Levin A.S.S."/>
        </authorList>
    </citation>
    <scope>NUCLEOTIDE SEQUENCE</scope>
    <source>
        <strain evidence="7">1283</strain>
    </source>
</reference>
<dbReference type="PROSITE" id="PS50932">
    <property type="entry name" value="HTH_LACI_2"/>
    <property type="match status" value="1"/>
</dbReference>
<dbReference type="GO" id="GO:0003700">
    <property type="term" value="F:DNA-binding transcription factor activity"/>
    <property type="evidence" value="ECO:0007669"/>
    <property type="project" value="TreeGrafter"/>
</dbReference>
<evidence type="ECO:0000313" key="8">
    <source>
        <dbReference type="Proteomes" id="UP000050489"/>
    </source>
</evidence>
<dbReference type="Proteomes" id="UP000050489">
    <property type="component" value="Unassembled WGS sequence"/>
</dbReference>
<reference evidence="6" key="2">
    <citation type="journal article" date="2017" name="PLoS ONE">
        <title>Genomic and phenotypic characterisation of fluoroquinolone resistance mechanisms in Enterobacteriaceae in Durban, South Africa.</title>
        <authorList>
            <person name="Osei Sekyere J."/>
            <person name="Amoako D.G."/>
        </authorList>
    </citation>
    <scope>NUCLEOTIDE SEQUENCE</scope>
    <source>
        <strain evidence="6">945174350</strain>
    </source>
</reference>
<name>A0A0U6G734_SERMA</name>
<dbReference type="Pfam" id="PF00356">
    <property type="entry name" value="LacI"/>
    <property type="match status" value="1"/>
</dbReference>
<protein>
    <submittedName>
        <fullName evidence="6 7">Transcriptional regulator</fullName>
    </submittedName>
</protein>
<keyword evidence="2" id="KW-0805">Transcription regulation</keyword>
<gene>
    <name evidence="6" type="ORF">AN695_0202375</name>
    <name evidence="7" type="ORF">DMW51_03320</name>
</gene>
<proteinExistence type="predicted"/>
<evidence type="ECO:0000259" key="5">
    <source>
        <dbReference type="PROSITE" id="PS50932"/>
    </source>
</evidence>
<sequence length="333" mass="37005">MASLKDVAKLAGVSLMTVSRAINEPGKLRPETYRRVKQAIDQLDYVPDLSARRIRGDGNRVQTLGVLALDTATTPFSVEMILSIEKTARERGWNSFVVNLFADDNAEQTVDLLLAHRPDGVIFTTMGLREVTLPAKLLDKKLVLANCVSPAHSIASYIPDDEQGQYDATRALIAKGYRAPLCIHLPADTLAAGLRRRGLERAWREAGRDVEQLRQYHLELSGGDQSYRDCVALLERHFSAGRRDCDVVVCGNDRIAFLVYQVLLAQGWRIPQQVAVLGYDNMVGTGELFLPALTTVQLPHYELGRLAALHVIEQREPRETVKVPCPLLERGSL</sequence>
<keyword evidence="4" id="KW-0804">Transcription</keyword>
<evidence type="ECO:0000256" key="4">
    <source>
        <dbReference type="ARBA" id="ARBA00023163"/>
    </source>
</evidence>
<reference evidence="8" key="1">
    <citation type="submission" date="2016-04" db="EMBL/GenBank/DDBJ databases">
        <authorList>
            <person name="Osei Sekyere J."/>
            <person name="Sivertsen A."/>
            <person name="Pedersen A.T."/>
            <person name="Sundsfjord A."/>
        </authorList>
    </citation>
    <scope>NUCLEOTIDE SEQUENCE [LARGE SCALE GENOMIC DNA]</scope>
    <source>
        <strain evidence="8">945174350</strain>
    </source>
</reference>
<dbReference type="EMBL" id="LJEX02000092">
    <property type="protein sequence ID" value="OCO85351.1"/>
    <property type="molecule type" value="Genomic_DNA"/>
</dbReference>
<accession>A0A0U6G734</accession>
<dbReference type="Proteomes" id="UP000247823">
    <property type="component" value="Unassembled WGS sequence"/>
</dbReference>
<dbReference type="GO" id="GO:0000976">
    <property type="term" value="F:transcription cis-regulatory region binding"/>
    <property type="evidence" value="ECO:0007669"/>
    <property type="project" value="TreeGrafter"/>
</dbReference>
<dbReference type="RefSeq" id="WP_038877706.1">
    <property type="nucleotide sequence ID" value="NZ_CABMHU010000140.1"/>
</dbReference>
<keyword evidence="1" id="KW-0678">Repressor</keyword>
<evidence type="ECO:0000256" key="1">
    <source>
        <dbReference type="ARBA" id="ARBA00022491"/>
    </source>
</evidence>
<dbReference type="Gene3D" id="3.40.50.2300">
    <property type="match status" value="2"/>
</dbReference>